<dbReference type="PANTHER" id="PTHR38794">
    <property type="entry name" value="INTEGRAL MEMBRANE PROTEIN"/>
    <property type="match status" value="1"/>
</dbReference>
<evidence type="ECO:0000259" key="3">
    <source>
        <dbReference type="Pfam" id="PF20684"/>
    </source>
</evidence>
<feature type="compositionally biased region" description="Low complexity" evidence="1">
    <location>
        <begin position="310"/>
        <end position="323"/>
    </location>
</feature>
<evidence type="ECO:0000313" key="4">
    <source>
        <dbReference type="EMBL" id="KAF2029803.1"/>
    </source>
</evidence>
<gene>
    <name evidence="4" type="ORF">EK21DRAFT_112479</name>
</gene>
<organism evidence="4 5">
    <name type="scientific">Setomelanomma holmii</name>
    <dbReference type="NCBI Taxonomy" id="210430"/>
    <lineage>
        <taxon>Eukaryota</taxon>
        <taxon>Fungi</taxon>
        <taxon>Dikarya</taxon>
        <taxon>Ascomycota</taxon>
        <taxon>Pezizomycotina</taxon>
        <taxon>Dothideomycetes</taxon>
        <taxon>Pleosporomycetidae</taxon>
        <taxon>Pleosporales</taxon>
        <taxon>Pleosporineae</taxon>
        <taxon>Phaeosphaeriaceae</taxon>
        <taxon>Setomelanomma</taxon>
    </lineage>
</organism>
<evidence type="ECO:0000256" key="1">
    <source>
        <dbReference type="SAM" id="MobiDB-lite"/>
    </source>
</evidence>
<dbReference type="InterPro" id="IPR049326">
    <property type="entry name" value="Rhodopsin_dom_fungi"/>
</dbReference>
<feature type="region of interest" description="Disordered" evidence="1">
    <location>
        <begin position="457"/>
        <end position="477"/>
    </location>
</feature>
<feature type="transmembrane region" description="Helical" evidence="2">
    <location>
        <begin position="216"/>
        <end position="237"/>
    </location>
</feature>
<evidence type="ECO:0000256" key="2">
    <source>
        <dbReference type="SAM" id="Phobius"/>
    </source>
</evidence>
<feature type="domain" description="Rhodopsin" evidence="3">
    <location>
        <begin position="42"/>
        <end position="276"/>
    </location>
</feature>
<feature type="transmembrane region" description="Helical" evidence="2">
    <location>
        <begin position="104"/>
        <end position="126"/>
    </location>
</feature>
<comment type="caution">
    <text evidence="4">The sequence shown here is derived from an EMBL/GenBank/DDBJ whole genome shotgun (WGS) entry which is preliminary data.</text>
</comment>
<accession>A0A9P4H7Z7</accession>
<dbReference type="EMBL" id="ML978196">
    <property type="protein sequence ID" value="KAF2029803.1"/>
    <property type="molecule type" value="Genomic_DNA"/>
</dbReference>
<protein>
    <recommendedName>
        <fullName evidence="3">Rhodopsin domain-containing protein</fullName>
    </recommendedName>
</protein>
<keyword evidence="2" id="KW-1133">Transmembrane helix</keyword>
<feature type="transmembrane region" description="Helical" evidence="2">
    <location>
        <begin position="61"/>
        <end position="84"/>
    </location>
</feature>
<dbReference type="OrthoDB" id="3918601at2759"/>
<sequence>MIAFVHHDLYTRQTAPIVDRGTILNIVSWILLAIVVCTLTARFAMKLSMRTGRRKLGLDDFFIGLAALFSFSQTVAVSVASIHVPGRHAHDLTDSQKDMFQKAEYVACMMYIANMGCSRISVCLLIRKVLPGMVPKYTALVFAGFTAIWTVSGVLVTAFACNLPKPWNFLGNQHCYDVVAFVNYIAITNIVVEVLLVTIPLVVWNVRLSARKRISVSLVFLARLSVVAAVSAQLHFFNRSNFSDITYNGWAGVLCQQIAQNLAIISACLPCLHPFIIRVLAGAVYPETISFNYGAPPCLRQFLGRRSSACDSTSSRSSHASTSPLTEKTTEPYCRPLATYGLDQSSKHCHSHSASRFPPNVTTPIIVPRAPENVFNRLIEVPQSRPTTSTSAKDPLAMPKRLSDVGVLPIIDWELESSASGGSRRSSPSRQPTAEYVFNRQKVISVPEENHLYDDGLRKFAPPLPSPLMPARPPRAF</sequence>
<keyword evidence="5" id="KW-1185">Reference proteome</keyword>
<name>A0A9P4H7Z7_9PLEO</name>
<dbReference type="PANTHER" id="PTHR38794:SF1">
    <property type="entry name" value="INTEGRAL MEMBRANE PROTEIN"/>
    <property type="match status" value="1"/>
</dbReference>
<evidence type="ECO:0000313" key="5">
    <source>
        <dbReference type="Proteomes" id="UP000799777"/>
    </source>
</evidence>
<dbReference type="Proteomes" id="UP000799777">
    <property type="component" value="Unassembled WGS sequence"/>
</dbReference>
<feature type="transmembrane region" description="Helical" evidence="2">
    <location>
        <begin position="138"/>
        <end position="160"/>
    </location>
</feature>
<feature type="compositionally biased region" description="Pro residues" evidence="1">
    <location>
        <begin position="462"/>
        <end position="477"/>
    </location>
</feature>
<proteinExistence type="predicted"/>
<dbReference type="Pfam" id="PF20684">
    <property type="entry name" value="Fung_rhodopsin"/>
    <property type="match status" value="1"/>
</dbReference>
<reference evidence="4" key="1">
    <citation type="journal article" date="2020" name="Stud. Mycol.">
        <title>101 Dothideomycetes genomes: a test case for predicting lifestyles and emergence of pathogens.</title>
        <authorList>
            <person name="Haridas S."/>
            <person name="Albert R."/>
            <person name="Binder M."/>
            <person name="Bloem J."/>
            <person name="Labutti K."/>
            <person name="Salamov A."/>
            <person name="Andreopoulos B."/>
            <person name="Baker S."/>
            <person name="Barry K."/>
            <person name="Bills G."/>
            <person name="Bluhm B."/>
            <person name="Cannon C."/>
            <person name="Castanera R."/>
            <person name="Culley D."/>
            <person name="Daum C."/>
            <person name="Ezra D."/>
            <person name="Gonzalez J."/>
            <person name="Henrissat B."/>
            <person name="Kuo A."/>
            <person name="Liang C."/>
            <person name="Lipzen A."/>
            <person name="Lutzoni F."/>
            <person name="Magnuson J."/>
            <person name="Mondo S."/>
            <person name="Nolan M."/>
            <person name="Ohm R."/>
            <person name="Pangilinan J."/>
            <person name="Park H.-J."/>
            <person name="Ramirez L."/>
            <person name="Alfaro M."/>
            <person name="Sun H."/>
            <person name="Tritt A."/>
            <person name="Yoshinaga Y."/>
            <person name="Zwiers L.-H."/>
            <person name="Turgeon B."/>
            <person name="Goodwin S."/>
            <person name="Spatafora J."/>
            <person name="Crous P."/>
            <person name="Grigoriev I."/>
        </authorList>
    </citation>
    <scope>NUCLEOTIDE SEQUENCE</scope>
    <source>
        <strain evidence="4">CBS 110217</strain>
    </source>
</reference>
<feature type="region of interest" description="Disordered" evidence="1">
    <location>
        <begin position="310"/>
        <end position="329"/>
    </location>
</feature>
<dbReference type="AlphaFoldDB" id="A0A9P4H7Z7"/>
<keyword evidence="2" id="KW-0472">Membrane</keyword>
<feature type="transmembrane region" description="Helical" evidence="2">
    <location>
        <begin position="22"/>
        <end position="41"/>
    </location>
</feature>
<keyword evidence="2" id="KW-0812">Transmembrane</keyword>
<feature type="transmembrane region" description="Helical" evidence="2">
    <location>
        <begin position="180"/>
        <end position="204"/>
    </location>
</feature>